<name>A0ABT2UCT5_9BACL</name>
<comment type="caution">
    <text evidence="1">The sequence shown here is derived from an EMBL/GenBank/DDBJ whole genome shotgun (WGS) entry which is preliminary data.</text>
</comment>
<proteinExistence type="predicted"/>
<dbReference type="InterPro" id="IPR051454">
    <property type="entry name" value="RNA/ubiquinone_mod_enzymes"/>
</dbReference>
<dbReference type="EMBL" id="JAOQIO010000007">
    <property type="protein sequence ID" value="MCU6791499.1"/>
    <property type="molecule type" value="Genomic_DNA"/>
</dbReference>
<dbReference type="PANTHER" id="PTHR30217:SF7">
    <property type="entry name" value="TRNA HYDROXYLATION PROTEIN P2"/>
    <property type="match status" value="1"/>
</dbReference>
<evidence type="ECO:0000313" key="1">
    <source>
        <dbReference type="EMBL" id="MCU6791499.1"/>
    </source>
</evidence>
<dbReference type="Proteomes" id="UP001652445">
    <property type="component" value="Unassembled WGS sequence"/>
</dbReference>
<dbReference type="PANTHER" id="PTHR30217">
    <property type="entry name" value="PEPTIDASE U32 FAMILY"/>
    <property type="match status" value="1"/>
</dbReference>
<reference evidence="1 2" key="1">
    <citation type="submission" date="2022-09" db="EMBL/GenBank/DDBJ databases">
        <authorList>
            <person name="Han X.L."/>
            <person name="Wang Q."/>
            <person name="Lu T."/>
        </authorList>
    </citation>
    <scope>NUCLEOTIDE SEQUENCE [LARGE SCALE GENOMIC DNA]</scope>
    <source>
        <strain evidence="1 2">WQ 127069</strain>
    </source>
</reference>
<protein>
    <submittedName>
        <fullName evidence="1">U32 family peptidase</fullName>
    </submittedName>
</protein>
<dbReference type="RefSeq" id="WP_262683038.1">
    <property type="nucleotide sequence ID" value="NZ_JAOQIO010000007.1"/>
</dbReference>
<dbReference type="InterPro" id="IPR001539">
    <property type="entry name" value="Peptidase_U32"/>
</dbReference>
<evidence type="ECO:0000313" key="2">
    <source>
        <dbReference type="Proteomes" id="UP001652445"/>
    </source>
</evidence>
<accession>A0ABT2UCT5</accession>
<keyword evidence="2" id="KW-1185">Reference proteome</keyword>
<dbReference type="Pfam" id="PF01136">
    <property type="entry name" value="Peptidase_U32"/>
    <property type="match status" value="1"/>
</dbReference>
<organism evidence="1 2">
    <name type="scientific">Paenibacillus baimaensis</name>
    <dbReference type="NCBI Taxonomy" id="2982185"/>
    <lineage>
        <taxon>Bacteria</taxon>
        <taxon>Bacillati</taxon>
        <taxon>Bacillota</taxon>
        <taxon>Bacilli</taxon>
        <taxon>Bacillales</taxon>
        <taxon>Paenibacillaceae</taxon>
        <taxon>Paenibacillus</taxon>
    </lineage>
</organism>
<sequence>MKKPELYISAGTAEEARRYVEAGADAVSVGEHRYGMRLSGEVMLDELSNLIPWCHERGAKVYVMVNKIIDNEMLAQLPDYLQRVQQLQADAVVFGDPAVLIAMRQAAPGLPLHWNAEMTSTNYETANYWGSKGSKRVVLARELNMDETLEIKSKLPHMEVQVQVHGITNIYHSKRSLVTNYEDHQGREQGASKGLEDGLFLIEQERKDERYPLYEDENGTHIMSSDDICMLENLHELIEGHIDSLKIEGLLKSPEYNEAVIKGYRLAIDTFCSDPENYVFEEQWLDAIRELQDPRRELTFGFFFKEQVY</sequence>
<gene>
    <name evidence="1" type="ORF">OB236_05065</name>
</gene>